<sequence length="145" mass="17452">MEPINTGESDYQETEEILRQRIKETIAENLKNQRQCIQNDEKNDEKTYKEIECDLKYIILFVFLMSLVDYFHVKNIEYTSNTRFILYIVIPVVNYFIVNNAKKSIEHAFFRRKAMMLESITKTVFYFCILKIIIHFLRNGVVYID</sequence>
<dbReference type="VEuPathDB" id="MicrosporidiaDB:EDEG_00456"/>
<keyword evidence="3" id="KW-1185">Reference proteome</keyword>
<keyword evidence="1" id="KW-1133">Transmembrane helix</keyword>
<dbReference type="Proteomes" id="UP000003163">
    <property type="component" value="Unassembled WGS sequence"/>
</dbReference>
<name>J9D1F5_EDHAE</name>
<proteinExistence type="predicted"/>
<evidence type="ECO:0000313" key="2">
    <source>
        <dbReference type="EMBL" id="EJW01409.1"/>
    </source>
</evidence>
<keyword evidence="1" id="KW-0812">Transmembrane</keyword>
<protein>
    <submittedName>
        <fullName evidence="2">Uncharacterized protein</fullName>
    </submittedName>
</protein>
<dbReference type="AlphaFoldDB" id="J9D1F5"/>
<accession>J9D1F5</accession>
<feature type="transmembrane region" description="Helical" evidence="1">
    <location>
        <begin position="84"/>
        <end position="102"/>
    </location>
</feature>
<dbReference type="InParanoid" id="J9D1F5"/>
<reference evidence="3" key="2">
    <citation type="submission" date="2015-07" db="EMBL/GenBank/DDBJ databases">
        <title>Contrasting host-pathogen interactions and genome evolution in two generalist and specialist microsporidian pathogens of mosquitoes.</title>
        <authorList>
            <consortium name="The Broad Institute Genomics Platform"/>
            <consortium name="The Broad Institute Genome Sequencing Center for Infectious Disease"/>
            <person name="Cuomo C.A."/>
            <person name="Sanscrainte N.D."/>
            <person name="Goldberg J.M."/>
            <person name="Heiman D."/>
            <person name="Young S."/>
            <person name="Zeng Q."/>
            <person name="Becnel J.J."/>
            <person name="Birren B.W."/>
        </authorList>
    </citation>
    <scope>NUCLEOTIDE SEQUENCE [LARGE SCALE GENOMIC DNA]</scope>
    <source>
        <strain evidence="3">USNM 41457</strain>
    </source>
</reference>
<organism evidence="2 3">
    <name type="scientific">Edhazardia aedis (strain USNM 41457)</name>
    <name type="common">Microsporidian parasite</name>
    <dbReference type="NCBI Taxonomy" id="1003232"/>
    <lineage>
        <taxon>Eukaryota</taxon>
        <taxon>Fungi</taxon>
        <taxon>Fungi incertae sedis</taxon>
        <taxon>Microsporidia</taxon>
        <taxon>Edhazardia</taxon>
    </lineage>
</organism>
<comment type="caution">
    <text evidence="2">The sequence shown here is derived from an EMBL/GenBank/DDBJ whole genome shotgun (WGS) entry which is preliminary data.</text>
</comment>
<keyword evidence="1" id="KW-0472">Membrane</keyword>
<dbReference type="HOGENOM" id="CLU_1786819_0_0_1"/>
<evidence type="ECO:0000313" key="3">
    <source>
        <dbReference type="Proteomes" id="UP000003163"/>
    </source>
</evidence>
<dbReference type="EMBL" id="AFBI03000005">
    <property type="protein sequence ID" value="EJW01409.1"/>
    <property type="molecule type" value="Genomic_DNA"/>
</dbReference>
<feature type="transmembrane region" description="Helical" evidence="1">
    <location>
        <begin position="55"/>
        <end position="72"/>
    </location>
</feature>
<feature type="transmembrane region" description="Helical" evidence="1">
    <location>
        <begin position="123"/>
        <end position="144"/>
    </location>
</feature>
<gene>
    <name evidence="2" type="ORF">EDEG_00456</name>
</gene>
<reference evidence="2 3" key="1">
    <citation type="submission" date="2011-08" db="EMBL/GenBank/DDBJ databases">
        <authorList>
            <person name="Liu Z.J."/>
            <person name="Shi F.L."/>
            <person name="Lu J.Q."/>
            <person name="Li M."/>
            <person name="Wang Z.L."/>
        </authorList>
    </citation>
    <scope>NUCLEOTIDE SEQUENCE [LARGE SCALE GENOMIC DNA]</scope>
    <source>
        <strain evidence="2 3">USNM 41457</strain>
    </source>
</reference>
<evidence type="ECO:0000256" key="1">
    <source>
        <dbReference type="SAM" id="Phobius"/>
    </source>
</evidence>